<accession>A0A2R3IZU8</accession>
<gene>
    <name evidence="1" type="ORF">CSB93_2761</name>
</gene>
<proteinExistence type="predicted"/>
<reference evidence="1 2" key="1">
    <citation type="submission" date="2018-02" db="EMBL/GenBank/DDBJ databases">
        <title>FDA/CDC Antimicrobial Resistant Isolate Bank Genome Sequencing.</title>
        <authorList>
            <person name="Benahmed F.H."/>
            <person name="Lutgring J.D."/>
            <person name="Yoo B."/>
            <person name="Machado M."/>
            <person name="Brown A."/>
            <person name="McAllister G."/>
            <person name="Perry A."/>
            <person name="Halpin A.L."/>
            <person name="Vavikolanu K."/>
            <person name="Ott S."/>
            <person name="Zhao X."/>
            <person name="Tallon L.J."/>
            <person name="Sadzewicz L."/>
            <person name="Aluvathingal J."/>
            <person name="Nadendla S."/>
            <person name="Voskania-kordi A."/>
            <person name="Simonyan V."/>
            <person name="Patel J."/>
            <person name="Shawar R.M."/>
        </authorList>
    </citation>
    <scope>NUCLEOTIDE SEQUENCE [LARGE SCALE GENOMIC DNA]</scope>
    <source>
        <strain evidence="1 2">AR_0356</strain>
    </source>
</reference>
<dbReference type="Proteomes" id="UP000238390">
    <property type="component" value="Chromosome"/>
</dbReference>
<keyword evidence="2" id="KW-1185">Reference proteome</keyword>
<sequence>MKKAISRIAAAAVIGASLVALHAVIELAPAFAALQWGCSF</sequence>
<dbReference type="EMBL" id="CP027169">
    <property type="protein sequence ID" value="AVK07439.1"/>
    <property type="molecule type" value="Genomic_DNA"/>
</dbReference>
<evidence type="ECO:0000313" key="1">
    <source>
        <dbReference type="EMBL" id="AVK07439.1"/>
    </source>
</evidence>
<protein>
    <submittedName>
        <fullName evidence="1">Membrane protein</fullName>
    </submittedName>
</protein>
<evidence type="ECO:0000313" key="2">
    <source>
        <dbReference type="Proteomes" id="UP000238390"/>
    </source>
</evidence>
<dbReference type="AlphaFoldDB" id="A0A2R3IZU8"/>
<name>A0A2R3IZU8_9PSED</name>
<organism evidence="1 2">
    <name type="scientific">Pseudomonas paraeruginosa</name>
    <dbReference type="NCBI Taxonomy" id="2994495"/>
    <lineage>
        <taxon>Bacteria</taxon>
        <taxon>Pseudomonadati</taxon>
        <taxon>Pseudomonadota</taxon>
        <taxon>Gammaproteobacteria</taxon>
        <taxon>Pseudomonadales</taxon>
        <taxon>Pseudomonadaceae</taxon>
        <taxon>Pseudomonas</taxon>
    </lineage>
</organism>